<dbReference type="GO" id="GO:0016342">
    <property type="term" value="C:catenin complex"/>
    <property type="evidence" value="ECO:0007669"/>
    <property type="project" value="TreeGrafter"/>
</dbReference>
<dbReference type="GO" id="GO:0051015">
    <property type="term" value="F:actin filament binding"/>
    <property type="evidence" value="ECO:0007669"/>
    <property type="project" value="InterPro"/>
</dbReference>
<dbReference type="Ensembl" id="ENSHHUT00000001348.1">
    <property type="protein sequence ID" value="ENSHHUP00000001313.1"/>
    <property type="gene ID" value="ENSHHUG00000000883.1"/>
</dbReference>
<dbReference type="STRING" id="62062.ENSHHUP00000001313"/>
<dbReference type="GO" id="GO:0016477">
    <property type="term" value="P:cell migration"/>
    <property type="evidence" value="ECO:0007669"/>
    <property type="project" value="TreeGrafter"/>
</dbReference>
<reference evidence="5" key="1">
    <citation type="submission" date="2018-06" db="EMBL/GenBank/DDBJ databases">
        <title>Genome assembly of Danube salmon.</title>
        <authorList>
            <person name="Macqueen D.J."/>
            <person name="Gundappa M.K."/>
        </authorList>
    </citation>
    <scope>NUCLEOTIDE SEQUENCE [LARGE SCALE GENOMIC DNA]</scope>
</reference>
<dbReference type="Proteomes" id="UP000314982">
    <property type="component" value="Unassembled WGS sequence"/>
</dbReference>
<reference evidence="4" key="3">
    <citation type="submission" date="2025-09" db="UniProtKB">
        <authorList>
            <consortium name="Ensembl"/>
        </authorList>
    </citation>
    <scope>IDENTIFICATION</scope>
</reference>
<dbReference type="Gene3D" id="1.20.120.230">
    <property type="entry name" value="Alpha-catenin/vinculin-like"/>
    <property type="match status" value="1"/>
</dbReference>
<protein>
    <submittedName>
        <fullName evidence="4">Uncharacterized protein</fullName>
    </submittedName>
</protein>
<reference evidence="4" key="2">
    <citation type="submission" date="2025-08" db="UniProtKB">
        <authorList>
            <consortium name="Ensembl"/>
        </authorList>
    </citation>
    <scope>IDENTIFICATION</scope>
</reference>
<evidence type="ECO:0000256" key="3">
    <source>
        <dbReference type="ARBA" id="ARBA00022490"/>
    </source>
</evidence>
<accession>A0A4W5JAF5</accession>
<dbReference type="InterPro" id="IPR036723">
    <property type="entry name" value="Alpha-catenin/vinculin-like_sf"/>
</dbReference>
<dbReference type="PANTHER" id="PTHR18914:SF24">
    <property type="entry name" value="CATENIN ALPHA-1"/>
    <property type="match status" value="1"/>
</dbReference>
<organism evidence="4 5">
    <name type="scientific">Hucho hucho</name>
    <name type="common">huchen</name>
    <dbReference type="NCBI Taxonomy" id="62062"/>
    <lineage>
        <taxon>Eukaryota</taxon>
        <taxon>Metazoa</taxon>
        <taxon>Chordata</taxon>
        <taxon>Craniata</taxon>
        <taxon>Vertebrata</taxon>
        <taxon>Euteleostomi</taxon>
        <taxon>Actinopterygii</taxon>
        <taxon>Neopterygii</taxon>
        <taxon>Teleostei</taxon>
        <taxon>Protacanthopterygii</taxon>
        <taxon>Salmoniformes</taxon>
        <taxon>Salmonidae</taxon>
        <taxon>Salmoninae</taxon>
        <taxon>Hucho</taxon>
    </lineage>
</organism>
<evidence type="ECO:0000256" key="2">
    <source>
        <dbReference type="ARBA" id="ARBA00008376"/>
    </source>
</evidence>
<evidence type="ECO:0000313" key="4">
    <source>
        <dbReference type="Ensembl" id="ENSHHUP00000001313.1"/>
    </source>
</evidence>
<dbReference type="AlphaFoldDB" id="A0A4W5JAF5"/>
<evidence type="ECO:0000256" key="1">
    <source>
        <dbReference type="ARBA" id="ARBA00004496"/>
    </source>
</evidence>
<dbReference type="GO" id="GO:0098609">
    <property type="term" value="P:cell-cell adhesion"/>
    <property type="evidence" value="ECO:0007669"/>
    <property type="project" value="TreeGrafter"/>
</dbReference>
<dbReference type="GO" id="GO:0005912">
    <property type="term" value="C:adherens junction"/>
    <property type="evidence" value="ECO:0007669"/>
    <property type="project" value="TreeGrafter"/>
</dbReference>
<comment type="similarity">
    <text evidence="2">Belongs to the vinculin/alpha-catenin family.</text>
</comment>
<dbReference type="PANTHER" id="PTHR18914">
    <property type="entry name" value="ALPHA CATENIN"/>
    <property type="match status" value="1"/>
</dbReference>
<name>A0A4W5JAF5_9TELE</name>
<keyword evidence="3" id="KW-0963">Cytoplasm</keyword>
<dbReference type="Pfam" id="PF01044">
    <property type="entry name" value="Vinculin"/>
    <property type="match status" value="1"/>
</dbReference>
<proteinExistence type="inferred from homology"/>
<dbReference type="GO" id="GO:0005737">
    <property type="term" value="C:cytoplasm"/>
    <property type="evidence" value="ECO:0007669"/>
    <property type="project" value="UniProtKB-SubCell"/>
</dbReference>
<keyword evidence="5" id="KW-1185">Reference proteome</keyword>
<dbReference type="GO" id="GO:0008013">
    <property type="term" value="F:beta-catenin binding"/>
    <property type="evidence" value="ECO:0007669"/>
    <property type="project" value="TreeGrafter"/>
</dbReference>
<comment type="subcellular location">
    <subcellularLocation>
        <location evidence="1">Cytoplasm</location>
    </subcellularLocation>
</comment>
<dbReference type="InterPro" id="IPR006077">
    <property type="entry name" value="Vinculin/catenin"/>
</dbReference>
<sequence>PHISLSLALFLQCPDSACKQDLLAYLQRIALYCHQLNICSKVKAEVQNLGGELVVSGVIVLLKAEFISVSVGKQTEPAFPLGFCLCLNLLFIFIL</sequence>
<evidence type="ECO:0000313" key="5">
    <source>
        <dbReference type="Proteomes" id="UP000314982"/>
    </source>
</evidence>
<dbReference type="SUPFAM" id="SSF47220">
    <property type="entry name" value="alpha-catenin/vinculin-like"/>
    <property type="match status" value="1"/>
</dbReference>
<dbReference type="GeneTree" id="ENSGT01030000234543"/>